<dbReference type="RefSeq" id="WP_324277690.1">
    <property type="nucleotide sequence ID" value="NZ_CP141261.1"/>
</dbReference>
<dbReference type="EMBL" id="CP141261">
    <property type="protein sequence ID" value="WRL66376.1"/>
    <property type="molecule type" value="Genomic_DNA"/>
</dbReference>
<dbReference type="Proteomes" id="UP001324287">
    <property type="component" value="Chromosome"/>
</dbReference>
<evidence type="ECO:0000313" key="1">
    <source>
        <dbReference type="EMBL" id="WRL66376.1"/>
    </source>
</evidence>
<keyword evidence="2" id="KW-1185">Reference proteome</keyword>
<protein>
    <submittedName>
        <fullName evidence="1">Uncharacterized protein</fullName>
    </submittedName>
</protein>
<accession>A0ABZ1B9I4</accession>
<name>A0ABZ1B9I4_9ACTN</name>
<sequence length="66" mass="7275">MSLLADDGEWSTTSLRIGRDDLPERLRAEVLAGDPSRQRITVEGRPYLAVGVPLAGLDDAYFEVFP</sequence>
<gene>
    <name evidence="1" type="ORF">U6N30_13610</name>
</gene>
<proteinExistence type="predicted"/>
<reference evidence="1 2" key="1">
    <citation type="submission" date="2023-12" db="EMBL/GenBank/DDBJ databases">
        <title>Blastococcus brunescens sp. nov., an actonobacterium isolated from sandstone collected in sahara desert.</title>
        <authorList>
            <person name="Gtari M."/>
            <person name="Ghodhbane F."/>
        </authorList>
    </citation>
    <scope>NUCLEOTIDE SEQUENCE [LARGE SCALE GENOMIC DNA]</scope>
    <source>
        <strain evidence="1 2">BMG 8361</strain>
    </source>
</reference>
<evidence type="ECO:0000313" key="2">
    <source>
        <dbReference type="Proteomes" id="UP001324287"/>
    </source>
</evidence>
<organism evidence="1 2">
    <name type="scientific">Blastococcus brunescens</name>
    <dbReference type="NCBI Taxonomy" id="1564165"/>
    <lineage>
        <taxon>Bacteria</taxon>
        <taxon>Bacillati</taxon>
        <taxon>Actinomycetota</taxon>
        <taxon>Actinomycetes</taxon>
        <taxon>Geodermatophilales</taxon>
        <taxon>Geodermatophilaceae</taxon>
        <taxon>Blastococcus</taxon>
    </lineage>
</organism>